<reference evidence="3 4" key="1">
    <citation type="submission" date="2018-08" db="EMBL/GenBank/DDBJ databases">
        <title>The first complete genome of Treponema rectale (CHPAT), a commensal spirochete of the bovine rectum.</title>
        <authorList>
            <person name="Staton G.J."/>
            <person name="Clegg S.R."/>
            <person name="Carter S.D."/>
            <person name="Radford A.D."/>
            <person name="Darby A."/>
            <person name="Hall N."/>
            <person name="Birtles R.J."/>
            <person name="Evans N.J."/>
        </authorList>
    </citation>
    <scope>NUCLEOTIDE SEQUENCE [LARGE SCALE GENOMIC DNA]</scope>
    <source>
        <strain evidence="3 4">CHPA</strain>
    </source>
</reference>
<feature type="transmembrane region" description="Helical" evidence="2">
    <location>
        <begin position="239"/>
        <end position="260"/>
    </location>
</feature>
<feature type="transmembrane region" description="Helical" evidence="2">
    <location>
        <begin position="79"/>
        <end position="100"/>
    </location>
</feature>
<keyword evidence="2" id="KW-0812">Transmembrane</keyword>
<accession>A0A7M1XLD7</accession>
<dbReference type="PANTHER" id="PTHR37308:SF1">
    <property type="entry name" value="POLYPRENYL-PHOSPHATE TRANSPORTER"/>
    <property type="match status" value="1"/>
</dbReference>
<dbReference type="InterPro" id="IPR007163">
    <property type="entry name" value="VCA0040-like"/>
</dbReference>
<evidence type="ECO:0000313" key="4">
    <source>
        <dbReference type="Proteomes" id="UP000593591"/>
    </source>
</evidence>
<evidence type="ECO:0000313" key="3">
    <source>
        <dbReference type="EMBL" id="QOS38942.1"/>
    </source>
</evidence>
<feature type="transmembrane region" description="Helical" evidence="2">
    <location>
        <begin position="106"/>
        <end position="127"/>
    </location>
</feature>
<evidence type="ECO:0000256" key="1">
    <source>
        <dbReference type="SAM" id="MobiDB-lite"/>
    </source>
</evidence>
<name>A0A7M1XLD7_9SPIR</name>
<evidence type="ECO:0000256" key="2">
    <source>
        <dbReference type="SAM" id="Phobius"/>
    </source>
</evidence>
<dbReference type="KEGG" id="trc:DYE49_00105"/>
<dbReference type="Pfam" id="PF04018">
    <property type="entry name" value="VCA0040-like"/>
    <property type="match status" value="1"/>
</dbReference>
<keyword evidence="2" id="KW-1133">Transmembrane helix</keyword>
<proteinExistence type="predicted"/>
<dbReference type="PANTHER" id="PTHR37308">
    <property type="entry name" value="INTEGRAL MEMBRANE PROTEIN"/>
    <property type="match status" value="1"/>
</dbReference>
<feature type="transmembrane region" description="Helical" evidence="2">
    <location>
        <begin position="272"/>
        <end position="296"/>
    </location>
</feature>
<feature type="transmembrane region" description="Helical" evidence="2">
    <location>
        <begin position="202"/>
        <end position="219"/>
    </location>
</feature>
<feature type="transmembrane region" description="Helical" evidence="2">
    <location>
        <begin position="302"/>
        <end position="322"/>
    </location>
</feature>
<feature type="transmembrane region" description="Helical" evidence="2">
    <location>
        <begin position="139"/>
        <end position="163"/>
    </location>
</feature>
<dbReference type="AlphaFoldDB" id="A0A7M1XLD7"/>
<dbReference type="Proteomes" id="UP000593591">
    <property type="component" value="Chromosome"/>
</dbReference>
<sequence length="333" mass="35976">MRQQKELTPMDEQNEKEVLTQETKKTPLSFVIDMLKGVTLGISAAVPGLSAGTIAIAEKCYDGLIDNITNLKKNFKKSFLWLLPFALGAILGAVAALIGIQKGYNAAPFTITGLFGGFIIGSIPVAISELKKANNSKELTFHILAFVVCLLIAGGLGVTTAITNTDLSTFLLERAWFIYILIFIAGFLAAGACIIPGISGSMCMMVIGMYIPVINTFATRTGELSIWASDNTTFKVTGLILFVILALGAVVGVIVASKVMKNLLSKHRVTTFYGILGLILGSLVSMFINSSIYPLYPTLPVWDYVVGLILFVVCAFISYFLIRFTNKNTSLEK</sequence>
<organism evidence="3 4">
    <name type="scientific">Treponema rectale</name>
    <dbReference type="NCBI Taxonomy" id="744512"/>
    <lineage>
        <taxon>Bacteria</taxon>
        <taxon>Pseudomonadati</taxon>
        <taxon>Spirochaetota</taxon>
        <taxon>Spirochaetia</taxon>
        <taxon>Spirochaetales</taxon>
        <taxon>Treponemataceae</taxon>
        <taxon>Treponema</taxon>
    </lineage>
</organism>
<protein>
    <submittedName>
        <fullName evidence="3">DUF368 domain-containing protein</fullName>
    </submittedName>
</protein>
<keyword evidence="2" id="KW-0472">Membrane</keyword>
<feature type="region of interest" description="Disordered" evidence="1">
    <location>
        <begin position="1"/>
        <end position="20"/>
    </location>
</feature>
<dbReference type="EMBL" id="CP031517">
    <property type="protein sequence ID" value="QOS38942.1"/>
    <property type="molecule type" value="Genomic_DNA"/>
</dbReference>
<gene>
    <name evidence="3" type="ORF">DYE49_00105</name>
</gene>
<feature type="transmembrane region" description="Helical" evidence="2">
    <location>
        <begin position="175"/>
        <end position="195"/>
    </location>
</feature>